<accession>A0A6G1JGU6</accession>
<reference evidence="1" key="1">
    <citation type="journal article" date="2020" name="Stud. Mycol.">
        <title>101 Dothideomycetes genomes: a test case for predicting lifestyles and emergence of pathogens.</title>
        <authorList>
            <person name="Haridas S."/>
            <person name="Albert R."/>
            <person name="Binder M."/>
            <person name="Bloem J."/>
            <person name="Labutti K."/>
            <person name="Salamov A."/>
            <person name="Andreopoulos B."/>
            <person name="Baker S."/>
            <person name="Barry K."/>
            <person name="Bills G."/>
            <person name="Bluhm B."/>
            <person name="Cannon C."/>
            <person name="Castanera R."/>
            <person name="Culley D."/>
            <person name="Daum C."/>
            <person name="Ezra D."/>
            <person name="Gonzalez J."/>
            <person name="Henrissat B."/>
            <person name="Kuo A."/>
            <person name="Liang C."/>
            <person name="Lipzen A."/>
            <person name="Lutzoni F."/>
            <person name="Magnuson J."/>
            <person name="Mondo S."/>
            <person name="Nolan M."/>
            <person name="Ohm R."/>
            <person name="Pangilinan J."/>
            <person name="Park H.-J."/>
            <person name="Ramirez L."/>
            <person name="Alfaro M."/>
            <person name="Sun H."/>
            <person name="Tritt A."/>
            <person name="Yoshinaga Y."/>
            <person name="Zwiers L.-H."/>
            <person name="Turgeon B."/>
            <person name="Goodwin S."/>
            <person name="Spatafora J."/>
            <person name="Crous P."/>
            <person name="Grigoriev I."/>
        </authorList>
    </citation>
    <scope>NUCLEOTIDE SEQUENCE</scope>
    <source>
        <strain evidence="1">CBS 122367</strain>
    </source>
</reference>
<dbReference type="AlphaFoldDB" id="A0A6G1JGU6"/>
<evidence type="ECO:0008006" key="3">
    <source>
        <dbReference type="Google" id="ProtNLM"/>
    </source>
</evidence>
<dbReference type="Proteomes" id="UP000799291">
    <property type="component" value="Unassembled WGS sequence"/>
</dbReference>
<dbReference type="OrthoDB" id="5230585at2759"/>
<evidence type="ECO:0000313" key="1">
    <source>
        <dbReference type="EMBL" id="KAF2689461.1"/>
    </source>
</evidence>
<keyword evidence="2" id="KW-1185">Reference proteome</keyword>
<evidence type="ECO:0000313" key="2">
    <source>
        <dbReference type="Proteomes" id="UP000799291"/>
    </source>
</evidence>
<dbReference type="EMBL" id="MU005572">
    <property type="protein sequence ID" value="KAF2689461.1"/>
    <property type="molecule type" value="Genomic_DNA"/>
</dbReference>
<sequence length="258" mass="29440">MPFDKARSRIYTRARMEALKGLVDTAQRPYDEVPPQNLAIAEWTSTVDVEQHLKSMGEEDLEEADTSIAVGFWNEAIADWNNSSEKQKMDDVNIGELFKDSRDIDRVFSFGLGSMAASDEKTYLKHIAVRYIVEKIMESRNVNRVDVWFCDAEYRKKDKDFLRKYMPINGNGIEWDDIQVIHDVDGFLEIDEHTMIVDDMTFDADEGPVGIVCLPSGKFDGKDACTKNVEDYLKDFSAKLFADSTRLGHSSLRLKVEG</sequence>
<organism evidence="1 2">
    <name type="scientific">Lentithecium fluviatile CBS 122367</name>
    <dbReference type="NCBI Taxonomy" id="1168545"/>
    <lineage>
        <taxon>Eukaryota</taxon>
        <taxon>Fungi</taxon>
        <taxon>Dikarya</taxon>
        <taxon>Ascomycota</taxon>
        <taxon>Pezizomycotina</taxon>
        <taxon>Dothideomycetes</taxon>
        <taxon>Pleosporomycetidae</taxon>
        <taxon>Pleosporales</taxon>
        <taxon>Massarineae</taxon>
        <taxon>Lentitheciaceae</taxon>
        <taxon>Lentithecium</taxon>
    </lineage>
</organism>
<proteinExistence type="predicted"/>
<name>A0A6G1JGU6_9PLEO</name>
<protein>
    <recommendedName>
        <fullName evidence="3">SRR1-like domain-containing protein</fullName>
    </recommendedName>
</protein>
<gene>
    <name evidence="1" type="ORF">K458DRAFT_462486</name>
</gene>